<dbReference type="InterPro" id="IPR055933">
    <property type="entry name" value="DUF7511"/>
</dbReference>
<name>A0A1I6G3W5_HALSD</name>
<proteinExistence type="predicted"/>
<accession>A0A1I6G3W5</accession>
<dbReference type="Pfam" id="PF24351">
    <property type="entry name" value="DUF7511"/>
    <property type="match status" value="1"/>
</dbReference>
<gene>
    <name evidence="3" type="ORF">SAMN04487937_1594</name>
</gene>
<evidence type="ECO:0000313" key="4">
    <source>
        <dbReference type="Proteomes" id="UP000198932"/>
    </source>
</evidence>
<evidence type="ECO:0000259" key="2">
    <source>
        <dbReference type="Pfam" id="PF24351"/>
    </source>
</evidence>
<evidence type="ECO:0000313" key="3">
    <source>
        <dbReference type="EMBL" id="SFR36886.1"/>
    </source>
</evidence>
<feature type="region of interest" description="Disordered" evidence="1">
    <location>
        <begin position="1"/>
        <end position="21"/>
    </location>
</feature>
<evidence type="ECO:0000256" key="1">
    <source>
        <dbReference type="SAM" id="MobiDB-lite"/>
    </source>
</evidence>
<dbReference type="AlphaFoldDB" id="A0A1I6G3W5"/>
<organism evidence="3 4">
    <name type="scientific">Halorubrum sodomense</name>
    <dbReference type="NCBI Taxonomy" id="35743"/>
    <lineage>
        <taxon>Archaea</taxon>
        <taxon>Methanobacteriati</taxon>
        <taxon>Methanobacteriota</taxon>
        <taxon>Stenosarchaea group</taxon>
        <taxon>Halobacteria</taxon>
        <taxon>Halobacteriales</taxon>
        <taxon>Haloferacaceae</taxon>
        <taxon>Halorubrum</taxon>
    </lineage>
</organism>
<sequence length="72" mass="8052">MTIDTNQRSKNDETTGRKSVSPAFIGLVHQVDRRSSGPDRVTVFPAEATDDERLSTWVTVDVDSVVKPECFR</sequence>
<protein>
    <recommendedName>
        <fullName evidence="2">DUF7511 domain-containing protein</fullName>
    </recommendedName>
</protein>
<keyword evidence="4" id="KW-1185">Reference proteome</keyword>
<dbReference type="Proteomes" id="UP000198932">
    <property type="component" value="Unassembled WGS sequence"/>
</dbReference>
<feature type="compositionally biased region" description="Basic and acidic residues" evidence="1">
    <location>
        <begin position="7"/>
        <end position="16"/>
    </location>
</feature>
<dbReference type="EMBL" id="FOYN01000002">
    <property type="protein sequence ID" value="SFR36886.1"/>
    <property type="molecule type" value="Genomic_DNA"/>
</dbReference>
<reference evidence="4" key="1">
    <citation type="submission" date="2016-10" db="EMBL/GenBank/DDBJ databases">
        <authorList>
            <person name="Varghese N."/>
            <person name="Submissions S."/>
        </authorList>
    </citation>
    <scope>NUCLEOTIDE SEQUENCE [LARGE SCALE GENOMIC DNA]</scope>
    <source>
        <strain evidence="4">RD 26</strain>
    </source>
</reference>
<feature type="domain" description="DUF7511" evidence="2">
    <location>
        <begin position="27"/>
        <end position="72"/>
    </location>
</feature>